<feature type="domain" description="HMA" evidence="20">
    <location>
        <begin position="86"/>
        <end position="152"/>
    </location>
</feature>
<evidence type="ECO:0000256" key="2">
    <source>
        <dbReference type="ARBA" id="ARBA00006024"/>
    </source>
</evidence>
<evidence type="ECO:0000256" key="13">
    <source>
        <dbReference type="ARBA" id="ARBA00022842"/>
    </source>
</evidence>
<dbReference type="GO" id="GO:0005524">
    <property type="term" value="F:ATP binding"/>
    <property type="evidence" value="ECO:0007669"/>
    <property type="project" value="UniProtKB-KW"/>
</dbReference>
<evidence type="ECO:0000256" key="19">
    <source>
        <dbReference type="SAM" id="Phobius"/>
    </source>
</evidence>
<evidence type="ECO:0000256" key="3">
    <source>
        <dbReference type="ARBA" id="ARBA00012517"/>
    </source>
</evidence>
<gene>
    <name evidence="21" type="ORF">AKJ64_00125</name>
</gene>
<dbReference type="InterPro" id="IPR059000">
    <property type="entry name" value="ATPase_P-type_domA"/>
</dbReference>
<dbReference type="CDD" id="cd00371">
    <property type="entry name" value="HMA"/>
    <property type="match status" value="2"/>
</dbReference>
<evidence type="ECO:0000256" key="11">
    <source>
        <dbReference type="ARBA" id="ARBA00022796"/>
    </source>
</evidence>
<dbReference type="InterPro" id="IPR006121">
    <property type="entry name" value="HMA_dom"/>
</dbReference>
<keyword evidence="10" id="KW-0547">Nucleotide-binding</keyword>
<feature type="transmembrane region" description="Helical" evidence="19">
    <location>
        <begin position="233"/>
        <end position="254"/>
    </location>
</feature>
<dbReference type="Pfam" id="PF00122">
    <property type="entry name" value="E1-E2_ATPase"/>
    <property type="match status" value="1"/>
</dbReference>
<evidence type="ECO:0000256" key="9">
    <source>
        <dbReference type="ARBA" id="ARBA00022737"/>
    </source>
</evidence>
<feature type="transmembrane region" description="Helical" evidence="19">
    <location>
        <begin position="172"/>
        <end position="193"/>
    </location>
</feature>
<evidence type="ECO:0000256" key="18">
    <source>
        <dbReference type="ARBA" id="ARBA00023136"/>
    </source>
</evidence>
<dbReference type="PROSITE" id="PS50846">
    <property type="entry name" value="HMA_2"/>
    <property type="match status" value="2"/>
</dbReference>
<feature type="transmembrane region" description="Helical" evidence="19">
    <location>
        <begin position="417"/>
        <end position="436"/>
    </location>
</feature>
<dbReference type="NCBIfam" id="TIGR01525">
    <property type="entry name" value="ATPase-IB_hvy"/>
    <property type="match status" value="1"/>
</dbReference>
<comment type="caution">
    <text evidence="21">The sequence shown here is derived from an EMBL/GenBank/DDBJ whole genome shotgun (WGS) entry which is preliminary data.</text>
</comment>
<dbReference type="PRINTS" id="PR00943">
    <property type="entry name" value="CUATPASE"/>
</dbReference>
<feature type="transmembrane region" description="Helical" evidence="19">
    <location>
        <begin position="462"/>
        <end position="484"/>
    </location>
</feature>
<dbReference type="SFLD" id="SFLDS00003">
    <property type="entry name" value="Haloacid_Dehalogenase"/>
    <property type="match status" value="1"/>
</dbReference>
<keyword evidence="12" id="KW-0067">ATP-binding</keyword>
<dbReference type="FunFam" id="3.40.50.1000:FF:000144">
    <property type="entry name" value="copper-transporting ATPase 1 isoform X2"/>
    <property type="match status" value="1"/>
</dbReference>
<dbReference type="FunFam" id="2.70.150.10:FF:000020">
    <property type="entry name" value="Copper-exporting P-type ATPase A"/>
    <property type="match status" value="1"/>
</dbReference>
<evidence type="ECO:0000256" key="6">
    <source>
        <dbReference type="ARBA" id="ARBA00022553"/>
    </source>
</evidence>
<keyword evidence="18 19" id="KW-0472">Membrane</keyword>
<dbReference type="InterPro" id="IPR023298">
    <property type="entry name" value="ATPase_P-typ_TM_dom_sf"/>
</dbReference>
<dbReference type="PROSITE" id="PS00154">
    <property type="entry name" value="ATPASE_E1_E2"/>
    <property type="match status" value="1"/>
</dbReference>
<dbReference type="PROSITE" id="PS01047">
    <property type="entry name" value="HMA_1"/>
    <property type="match status" value="2"/>
</dbReference>
<sequence>MSDGLEKENKDVEETTIQVGGMTCASCAQTVENSLSDLEGVEKASVNLATEKATAEHDPSKVDRDGLAEAIEESGYEAGKGGGEMKEVSLEITGMTCASCADSVQGALSGLEGVQDANVNLATEKARVEYLPGEVSTSEMREAVEEAGYGVESEEKGGEETGEVEQAKRRALVAWAAVVPIMVWMVPEMLFGIVWPSRIAYDIGMTLLAIPVLFWVGLDTYRNALKTIGHGSANMNVLIFLGSFASFVTGPAKISVAPAILNYAGVGAMIMAFHLTGRYIEARAKGRASQAISRLMELEADTATVIEDGGEKEVPIDRVEEGDLMKVRPGERIPTDGVVVDGESSVDESMATGESTPVHKEEGDEVIGSTVNQEGALTVRATQVGEDTFLSQVIEMVEEAQGTKVPIQRFADKVTSYFVPAVLTIALTTVILWLTVPKWIDFLALTLEGTLPWINLSLSPPMLAIFAGIATLVIACPCALGLATPTALMVGSGKGAENGILIQKGEAIQALKDVDTVVFDKTGTMTKGEMSLTDVAPAPVSDSNPGEEGTLKLAAAAEYNSGHPIGRAIVEGSQENGVELQEPEGFEAVGGKGVRASLDGGEVAVGNRNFLEEEGIDPSPLEGTLEEWENEGKTAILVAKDGKLAGAVAVADTLKEDTIQAVEKLKEMGLETAMITGDNLRTANAIAEKTGITRVLAEVLPDEKADEIRSLQEGGKRVAMVGDGINDAPALTQADVGVAIGTGTDIAIESGEVVLVRGELSGVVSAVELSEKTFDKIKQNLWWAFGYNTVMIPLAVLGIMHPLFAEGAMAMSSVTVVTNANRLKGMNVSPEKYLKS</sequence>
<dbReference type="SUPFAM" id="SSF81665">
    <property type="entry name" value="Calcium ATPase, transmembrane domain M"/>
    <property type="match status" value="1"/>
</dbReference>
<dbReference type="SUPFAM" id="SSF81653">
    <property type="entry name" value="Calcium ATPase, transduction domain A"/>
    <property type="match status" value="1"/>
</dbReference>
<dbReference type="NCBIfam" id="TIGR00003">
    <property type="entry name" value="copper ion binding protein"/>
    <property type="match status" value="2"/>
</dbReference>
<dbReference type="Pfam" id="PF00702">
    <property type="entry name" value="Hydrolase"/>
    <property type="match status" value="1"/>
</dbReference>
<dbReference type="EC" id="7.2.2.8" evidence="3"/>
<dbReference type="InterPro" id="IPR023214">
    <property type="entry name" value="HAD_sf"/>
</dbReference>
<dbReference type="GO" id="GO:0016887">
    <property type="term" value="F:ATP hydrolysis activity"/>
    <property type="evidence" value="ECO:0007669"/>
    <property type="project" value="InterPro"/>
</dbReference>
<evidence type="ECO:0000256" key="4">
    <source>
        <dbReference type="ARBA" id="ARBA00022448"/>
    </source>
</evidence>
<keyword evidence="15 19" id="KW-1133">Transmembrane helix</keyword>
<dbReference type="InterPro" id="IPR023299">
    <property type="entry name" value="ATPase_P-typ_cyto_dom_N"/>
</dbReference>
<feature type="transmembrane region" description="Helical" evidence="19">
    <location>
        <begin position="260"/>
        <end position="280"/>
    </location>
</feature>
<dbReference type="PRINTS" id="PR00119">
    <property type="entry name" value="CATATPASE"/>
</dbReference>
<keyword evidence="5" id="KW-1003">Cell membrane</keyword>
<evidence type="ECO:0000256" key="10">
    <source>
        <dbReference type="ARBA" id="ARBA00022741"/>
    </source>
</evidence>
<evidence type="ECO:0000256" key="5">
    <source>
        <dbReference type="ARBA" id="ARBA00022475"/>
    </source>
</evidence>
<dbReference type="InterPro" id="IPR017969">
    <property type="entry name" value="Heavy-metal-associated_CS"/>
</dbReference>
<evidence type="ECO:0000256" key="7">
    <source>
        <dbReference type="ARBA" id="ARBA00022692"/>
    </source>
</evidence>
<keyword evidence="22" id="KW-1185">Reference proteome</keyword>
<dbReference type="SUPFAM" id="SSF55008">
    <property type="entry name" value="HMA, heavy metal-associated domain"/>
    <property type="match status" value="2"/>
</dbReference>
<keyword evidence="9" id="KW-0677">Repeat</keyword>
<dbReference type="PRINTS" id="PR00942">
    <property type="entry name" value="CUATPASEI"/>
</dbReference>
<keyword evidence="13" id="KW-0460">Magnesium</keyword>
<name>A0A133UHL6_9EURY</name>
<dbReference type="InterPro" id="IPR008250">
    <property type="entry name" value="ATPase_P-typ_transduc_dom_A_sf"/>
</dbReference>
<dbReference type="Gene3D" id="2.70.150.10">
    <property type="entry name" value="Calcium-transporting ATPase, cytoplasmic transduction domain A"/>
    <property type="match status" value="1"/>
</dbReference>
<dbReference type="PATRIC" id="fig|1698263.3.peg.30"/>
<evidence type="ECO:0000313" key="21">
    <source>
        <dbReference type="EMBL" id="KXA93620.1"/>
    </source>
</evidence>
<dbReference type="Gene3D" id="3.40.1110.10">
    <property type="entry name" value="Calcium-transporting ATPase, cytoplasmic domain N"/>
    <property type="match status" value="1"/>
</dbReference>
<reference evidence="21 22" key="1">
    <citation type="journal article" date="2016" name="Sci. Rep.">
        <title>Metabolic traits of an uncultured archaeal lineage -MSBL1- from brine pools of the Red Sea.</title>
        <authorList>
            <person name="Mwirichia R."/>
            <person name="Alam I."/>
            <person name="Rashid M."/>
            <person name="Vinu M."/>
            <person name="Ba-Alawi W."/>
            <person name="Anthony Kamau A."/>
            <person name="Kamanda Ngugi D."/>
            <person name="Goker M."/>
            <person name="Klenk H.P."/>
            <person name="Bajic V."/>
            <person name="Stingl U."/>
        </authorList>
    </citation>
    <scope>NUCLEOTIDE SEQUENCE [LARGE SCALE GENOMIC DNA]</scope>
    <source>
        <strain evidence="21">SCGC-AAA259E17</strain>
    </source>
</reference>
<keyword evidence="7 19" id="KW-0812">Transmembrane</keyword>
<evidence type="ECO:0000256" key="17">
    <source>
        <dbReference type="ARBA" id="ARBA00023065"/>
    </source>
</evidence>
<evidence type="ECO:0000256" key="8">
    <source>
        <dbReference type="ARBA" id="ARBA00022723"/>
    </source>
</evidence>
<keyword evidence="14" id="KW-1278">Translocase</keyword>
<protein>
    <recommendedName>
        <fullName evidence="3">P-type Cu(+) transporter</fullName>
        <ecNumber evidence="3">7.2.2.8</ecNumber>
    </recommendedName>
</protein>
<keyword evidence="8" id="KW-0479">Metal-binding</keyword>
<dbReference type="GO" id="GO:0005886">
    <property type="term" value="C:plasma membrane"/>
    <property type="evidence" value="ECO:0007669"/>
    <property type="project" value="UniProtKB-SubCell"/>
</dbReference>
<dbReference type="Gene3D" id="3.30.70.100">
    <property type="match status" value="2"/>
</dbReference>
<dbReference type="SFLD" id="SFLDG00002">
    <property type="entry name" value="C1.7:_P-type_atpase_like"/>
    <property type="match status" value="1"/>
</dbReference>
<evidence type="ECO:0000256" key="15">
    <source>
        <dbReference type="ARBA" id="ARBA00022989"/>
    </source>
</evidence>
<comment type="similarity">
    <text evidence="2">Belongs to the cation transport ATPase (P-type) (TC 3.A.3) family. Type IB subfamily.</text>
</comment>
<dbReference type="InterPro" id="IPR006122">
    <property type="entry name" value="HMA_Cu_ion-bd"/>
</dbReference>
<accession>A0A133UHL6</accession>
<keyword evidence="17" id="KW-0406">Ion transport</keyword>
<evidence type="ECO:0000256" key="12">
    <source>
        <dbReference type="ARBA" id="ARBA00022840"/>
    </source>
</evidence>
<dbReference type="PANTHER" id="PTHR43520:SF8">
    <property type="entry name" value="P-TYPE CU(+) TRANSPORTER"/>
    <property type="match status" value="1"/>
</dbReference>
<evidence type="ECO:0000313" key="22">
    <source>
        <dbReference type="Proteomes" id="UP000070373"/>
    </source>
</evidence>
<dbReference type="SFLD" id="SFLDF00027">
    <property type="entry name" value="p-type_atpase"/>
    <property type="match status" value="1"/>
</dbReference>
<dbReference type="NCBIfam" id="TIGR01494">
    <property type="entry name" value="ATPase_P-type"/>
    <property type="match status" value="1"/>
</dbReference>
<keyword evidence="6" id="KW-0597">Phosphoprotein</keyword>
<dbReference type="InterPro" id="IPR018303">
    <property type="entry name" value="ATPase_P-typ_P_site"/>
</dbReference>
<evidence type="ECO:0000256" key="16">
    <source>
        <dbReference type="ARBA" id="ARBA00023008"/>
    </source>
</evidence>
<evidence type="ECO:0000256" key="14">
    <source>
        <dbReference type="ARBA" id="ARBA00022967"/>
    </source>
</evidence>
<comment type="subcellular location">
    <subcellularLocation>
        <location evidence="1">Cell membrane</location>
        <topology evidence="1">Multi-pass membrane protein</topology>
    </subcellularLocation>
</comment>
<dbReference type="InterPro" id="IPR044492">
    <property type="entry name" value="P_typ_ATPase_HD_dom"/>
</dbReference>
<evidence type="ECO:0000256" key="1">
    <source>
        <dbReference type="ARBA" id="ARBA00004651"/>
    </source>
</evidence>
<dbReference type="PANTHER" id="PTHR43520">
    <property type="entry name" value="ATP7, ISOFORM B"/>
    <property type="match status" value="1"/>
</dbReference>
<feature type="transmembrane region" description="Helical" evidence="19">
    <location>
        <begin position="781"/>
        <end position="804"/>
    </location>
</feature>
<dbReference type="Pfam" id="PF00403">
    <property type="entry name" value="HMA"/>
    <property type="match status" value="2"/>
</dbReference>
<dbReference type="AlphaFoldDB" id="A0A133UHL6"/>
<keyword evidence="11" id="KW-0187">Copper transport</keyword>
<dbReference type="GO" id="GO:0055070">
    <property type="term" value="P:copper ion homeostasis"/>
    <property type="evidence" value="ECO:0007669"/>
    <property type="project" value="TreeGrafter"/>
</dbReference>
<feature type="transmembrane region" description="Helical" evidence="19">
    <location>
        <begin position="199"/>
        <end position="221"/>
    </location>
</feature>
<dbReference type="InterPro" id="IPR027256">
    <property type="entry name" value="P-typ_ATPase_IB"/>
</dbReference>
<dbReference type="InterPro" id="IPR036163">
    <property type="entry name" value="HMA_dom_sf"/>
</dbReference>
<dbReference type="Proteomes" id="UP000070373">
    <property type="component" value="Unassembled WGS sequence"/>
</dbReference>
<proteinExistence type="inferred from homology"/>
<feature type="domain" description="HMA" evidence="20">
    <location>
        <begin position="13"/>
        <end position="79"/>
    </location>
</feature>
<evidence type="ECO:0000259" key="20">
    <source>
        <dbReference type="PROSITE" id="PS50846"/>
    </source>
</evidence>
<dbReference type="Gene3D" id="3.40.50.1000">
    <property type="entry name" value="HAD superfamily/HAD-like"/>
    <property type="match status" value="1"/>
</dbReference>
<organism evidence="21 22">
    <name type="scientific">candidate division MSBL1 archaeon SCGC-AAA259E17</name>
    <dbReference type="NCBI Taxonomy" id="1698263"/>
    <lineage>
        <taxon>Archaea</taxon>
        <taxon>Methanobacteriati</taxon>
        <taxon>Methanobacteriota</taxon>
        <taxon>candidate division MSBL1</taxon>
    </lineage>
</organism>
<dbReference type="SUPFAM" id="SSF56784">
    <property type="entry name" value="HAD-like"/>
    <property type="match status" value="1"/>
</dbReference>
<dbReference type="CDD" id="cd02094">
    <property type="entry name" value="P-type_ATPase_Cu-like"/>
    <property type="match status" value="1"/>
</dbReference>
<dbReference type="GO" id="GO:0140581">
    <property type="term" value="F:P-type monovalent copper transporter activity"/>
    <property type="evidence" value="ECO:0007669"/>
    <property type="project" value="UniProtKB-EC"/>
</dbReference>
<dbReference type="EMBL" id="LHXN01000001">
    <property type="protein sequence ID" value="KXA93620.1"/>
    <property type="molecule type" value="Genomic_DNA"/>
</dbReference>
<dbReference type="FunFam" id="3.30.70.100:FF:000005">
    <property type="entry name" value="Copper-exporting P-type ATPase A"/>
    <property type="match status" value="2"/>
</dbReference>
<dbReference type="GO" id="GO:0043682">
    <property type="term" value="F:P-type divalent copper transporter activity"/>
    <property type="evidence" value="ECO:0007669"/>
    <property type="project" value="TreeGrafter"/>
</dbReference>
<keyword evidence="16" id="KW-0186">Copper</keyword>
<keyword evidence="4" id="KW-0813">Transport</keyword>
<dbReference type="InterPro" id="IPR001757">
    <property type="entry name" value="P_typ_ATPase"/>
</dbReference>
<dbReference type="InterPro" id="IPR036412">
    <property type="entry name" value="HAD-like_sf"/>
</dbReference>
<dbReference type="GO" id="GO:0005507">
    <property type="term" value="F:copper ion binding"/>
    <property type="evidence" value="ECO:0007669"/>
    <property type="project" value="InterPro"/>
</dbReference>